<evidence type="ECO:0000256" key="10">
    <source>
        <dbReference type="SAM" id="Phobius"/>
    </source>
</evidence>
<organism evidence="12 13">
    <name type="scientific">Galactobacter caseinivorans</name>
    <dbReference type="NCBI Taxonomy" id="2676123"/>
    <lineage>
        <taxon>Bacteria</taxon>
        <taxon>Bacillati</taxon>
        <taxon>Actinomycetota</taxon>
        <taxon>Actinomycetes</taxon>
        <taxon>Micrococcales</taxon>
        <taxon>Micrococcaceae</taxon>
        <taxon>Galactobacter</taxon>
    </lineage>
</organism>
<evidence type="ECO:0000256" key="1">
    <source>
        <dbReference type="ARBA" id="ARBA00000085"/>
    </source>
</evidence>
<protein>
    <recommendedName>
        <fullName evidence="2">histidine kinase</fullName>
        <ecNumber evidence="2">2.7.13.3</ecNumber>
    </recommendedName>
</protein>
<dbReference type="Pfam" id="PF07730">
    <property type="entry name" value="HisKA_3"/>
    <property type="match status" value="1"/>
</dbReference>
<keyword evidence="7" id="KW-0067">ATP-binding</keyword>
<proteinExistence type="predicted"/>
<dbReference type="InterPro" id="IPR011712">
    <property type="entry name" value="Sig_transdc_His_kin_sub3_dim/P"/>
</dbReference>
<feature type="transmembrane region" description="Helical" evidence="10">
    <location>
        <begin position="53"/>
        <end position="70"/>
    </location>
</feature>
<dbReference type="GO" id="GO:0046983">
    <property type="term" value="F:protein dimerization activity"/>
    <property type="evidence" value="ECO:0007669"/>
    <property type="project" value="InterPro"/>
</dbReference>
<comment type="catalytic activity">
    <reaction evidence="1">
        <text>ATP + protein L-histidine = ADP + protein N-phospho-L-histidine.</text>
        <dbReference type="EC" id="2.7.13.3"/>
    </reaction>
</comment>
<comment type="caution">
    <text evidence="12">The sequence shown here is derived from an EMBL/GenBank/DDBJ whole genome shotgun (WGS) entry which is preliminary data.</text>
</comment>
<dbReference type="GO" id="GO:0000155">
    <property type="term" value="F:phosphorelay sensor kinase activity"/>
    <property type="evidence" value="ECO:0007669"/>
    <property type="project" value="InterPro"/>
</dbReference>
<keyword evidence="10" id="KW-1133">Transmembrane helix</keyword>
<keyword evidence="3" id="KW-0597">Phosphoprotein</keyword>
<evidence type="ECO:0000259" key="11">
    <source>
        <dbReference type="Pfam" id="PF07730"/>
    </source>
</evidence>
<keyword evidence="10" id="KW-0472">Membrane</keyword>
<keyword evidence="13" id="KW-1185">Reference proteome</keyword>
<keyword evidence="10" id="KW-0812">Transmembrane</keyword>
<evidence type="ECO:0000256" key="8">
    <source>
        <dbReference type="ARBA" id="ARBA00023012"/>
    </source>
</evidence>
<feature type="compositionally biased region" description="Gly residues" evidence="9">
    <location>
        <begin position="346"/>
        <end position="355"/>
    </location>
</feature>
<evidence type="ECO:0000313" key="12">
    <source>
        <dbReference type="EMBL" id="RKW69994.1"/>
    </source>
</evidence>
<sequence>MTASAPAAVPAPAPWWSTTRGDLFLAGTDALLVASTALTGVGVLSWGQAHSPWLPMALALPGLLGVSLRHRHLTWAVALIGASTVATAVLGHSVAAFVLLFEFFFTLTLLGSERVRAATRVLACALTAAFVVGTVASGGGLGQALTAALGGALCLGLPVAWASDLRVSDRLRAVEARRADEAASSAAAHTELALVRERTRMAGELHDSVSGHLSAIALQSQAALNASDPAVRDAVLGQIRSASVEALAHMRSLIDVLHAGGQQAEPLGTLADLPALAERARAAGHQVTLRVSEPLPGLSRAAEAAAFRAASEGVTNALKHAPRRAVELVVGPVPGGLELRVANRGAPGGGPGVGAPGHQHPLPDDAGSGAAATPPGGGNGLGLRQLAARLDSVGGTLRAGPEAEGWVLSARVPTLEEEAT</sequence>
<evidence type="ECO:0000256" key="5">
    <source>
        <dbReference type="ARBA" id="ARBA00022741"/>
    </source>
</evidence>
<dbReference type="PANTHER" id="PTHR24421">
    <property type="entry name" value="NITRATE/NITRITE SENSOR PROTEIN NARX-RELATED"/>
    <property type="match status" value="1"/>
</dbReference>
<dbReference type="SUPFAM" id="SSF55874">
    <property type="entry name" value="ATPase domain of HSP90 chaperone/DNA topoisomerase II/histidine kinase"/>
    <property type="match status" value="1"/>
</dbReference>
<dbReference type="Proteomes" id="UP000273119">
    <property type="component" value="Unassembled WGS sequence"/>
</dbReference>
<evidence type="ECO:0000256" key="9">
    <source>
        <dbReference type="SAM" id="MobiDB-lite"/>
    </source>
</evidence>
<feature type="region of interest" description="Disordered" evidence="9">
    <location>
        <begin position="343"/>
        <end position="383"/>
    </location>
</feature>
<dbReference type="InterPro" id="IPR036890">
    <property type="entry name" value="HATPase_C_sf"/>
</dbReference>
<gene>
    <name evidence="12" type="ORF">DWQ67_11085</name>
</gene>
<feature type="transmembrane region" description="Helical" evidence="10">
    <location>
        <begin position="23"/>
        <end position="46"/>
    </location>
</feature>
<name>A0A496PHN2_9MICC</name>
<keyword evidence="4" id="KW-0808">Transferase</keyword>
<evidence type="ECO:0000256" key="2">
    <source>
        <dbReference type="ARBA" id="ARBA00012438"/>
    </source>
</evidence>
<dbReference type="PANTHER" id="PTHR24421:SF10">
    <property type="entry name" value="NITRATE_NITRITE SENSOR PROTEIN NARQ"/>
    <property type="match status" value="1"/>
</dbReference>
<dbReference type="EMBL" id="QQXL01000006">
    <property type="protein sequence ID" value="RKW69994.1"/>
    <property type="molecule type" value="Genomic_DNA"/>
</dbReference>
<evidence type="ECO:0000256" key="7">
    <source>
        <dbReference type="ARBA" id="ARBA00022840"/>
    </source>
</evidence>
<evidence type="ECO:0000256" key="6">
    <source>
        <dbReference type="ARBA" id="ARBA00022777"/>
    </source>
</evidence>
<dbReference type="EC" id="2.7.13.3" evidence="2"/>
<dbReference type="AlphaFoldDB" id="A0A496PHN2"/>
<keyword evidence="8" id="KW-0902">Two-component regulatory system</keyword>
<accession>A0A496PHN2</accession>
<dbReference type="GO" id="GO:0016020">
    <property type="term" value="C:membrane"/>
    <property type="evidence" value="ECO:0007669"/>
    <property type="project" value="InterPro"/>
</dbReference>
<evidence type="ECO:0000313" key="13">
    <source>
        <dbReference type="Proteomes" id="UP000273119"/>
    </source>
</evidence>
<feature type="domain" description="Signal transduction histidine kinase subgroup 3 dimerisation and phosphoacceptor" evidence="11">
    <location>
        <begin position="197"/>
        <end position="259"/>
    </location>
</feature>
<keyword evidence="6" id="KW-0418">Kinase</keyword>
<feature type="transmembrane region" description="Helical" evidence="10">
    <location>
        <begin position="76"/>
        <end position="105"/>
    </location>
</feature>
<evidence type="ECO:0000256" key="3">
    <source>
        <dbReference type="ARBA" id="ARBA00022553"/>
    </source>
</evidence>
<evidence type="ECO:0000256" key="4">
    <source>
        <dbReference type="ARBA" id="ARBA00022679"/>
    </source>
</evidence>
<feature type="transmembrane region" description="Helical" evidence="10">
    <location>
        <begin position="117"/>
        <end position="138"/>
    </location>
</feature>
<dbReference type="Gene3D" id="1.20.5.1930">
    <property type="match status" value="1"/>
</dbReference>
<reference evidence="12 13" key="1">
    <citation type="submission" date="2018-07" db="EMBL/GenBank/DDBJ databases">
        <title>Arthrobacter sp. nov., isolated from raw cow's milk with high bacterial count.</title>
        <authorList>
            <person name="Hahne J."/>
            <person name="Isele D."/>
            <person name="Lipski A."/>
        </authorList>
    </citation>
    <scope>NUCLEOTIDE SEQUENCE [LARGE SCALE GENOMIC DNA]</scope>
    <source>
        <strain evidence="12 13">JZ R-183</strain>
    </source>
</reference>
<dbReference type="Gene3D" id="3.30.565.10">
    <property type="entry name" value="Histidine kinase-like ATPase, C-terminal domain"/>
    <property type="match status" value="1"/>
</dbReference>
<dbReference type="InterPro" id="IPR050482">
    <property type="entry name" value="Sensor_HK_TwoCompSys"/>
</dbReference>
<keyword evidence="5" id="KW-0547">Nucleotide-binding</keyword>
<dbReference type="GO" id="GO:0005524">
    <property type="term" value="F:ATP binding"/>
    <property type="evidence" value="ECO:0007669"/>
    <property type="project" value="UniProtKB-KW"/>
</dbReference>